<dbReference type="Gene3D" id="3.30.70.1130">
    <property type="entry name" value="EIF_2_alpha"/>
    <property type="match status" value="1"/>
</dbReference>
<dbReference type="SUPFAM" id="SSF110993">
    <property type="entry name" value="eIF-2-alpha, C-terminal domain"/>
    <property type="match status" value="1"/>
</dbReference>
<evidence type="ECO:0000256" key="1">
    <source>
        <dbReference type="ARBA" id="ARBA00007223"/>
    </source>
</evidence>
<dbReference type="GO" id="GO:0003723">
    <property type="term" value="F:RNA binding"/>
    <property type="evidence" value="ECO:0007669"/>
    <property type="project" value="InterPro"/>
</dbReference>
<evidence type="ECO:0000256" key="3">
    <source>
        <dbReference type="ARBA" id="ARBA00022917"/>
    </source>
</evidence>
<dbReference type="GO" id="GO:0003743">
    <property type="term" value="F:translation initiation factor activity"/>
    <property type="evidence" value="ECO:0007669"/>
    <property type="project" value="UniProtKB-KW"/>
</dbReference>
<dbReference type="PANTHER" id="PTHR10602">
    <property type="entry name" value="EUKARYOTIC TRANSLATION INITIATION FACTOR 2 SUBUNIT 1"/>
    <property type="match status" value="1"/>
</dbReference>
<dbReference type="GO" id="GO:0033290">
    <property type="term" value="C:eukaryotic 48S preinitiation complex"/>
    <property type="evidence" value="ECO:0007669"/>
    <property type="project" value="TreeGrafter"/>
</dbReference>
<feature type="region of interest" description="Disordered" evidence="4">
    <location>
        <begin position="450"/>
        <end position="470"/>
    </location>
</feature>
<sequence>MFFARMPHYFFDVFLLFSVFYTSARFRTVNYLPHTGAHQAVCKRFWRAVSLAHMTSYSVVDDPATVDYKTMCCCVTTDNAYYQVPKDYFRLNVNLSRRKLLVPEPFSVPLCSSALLNLLALLEKASIVSTVAATAHTEGSGSGGSQKPQWMKDLDKRQQKFVCACLGISTWDGRNVCFYDEKMPKENDVVWVRVVQVNDTSAVVHLLEYGNQEGIIPYTEITRIRIRAIGKVIKVGRSEAAQVIRIDKEKGYIDLSKKQVTHKEAKDCEARFFKGNEVRSAVCHVADECGIPAQQAMEMIAYPLYRREPNKHAWNWLQELNQTKDVERILGPLGLDENVQKVLMSTLEHVMRTEILSICADIEMTCFQCDGVDALRDALLLGRNFKLDEEPRIPIIVTIVGPPKYRLRAKTDLKEEGIARMREAIEKMKEVIEKRGGALKLVAGPYVLGEEEEDAKEEKGEYSRKDEGDD</sequence>
<evidence type="ECO:0000259" key="5">
    <source>
        <dbReference type="PROSITE" id="PS50126"/>
    </source>
</evidence>
<accession>G0TSV6</accession>
<dbReference type="GO" id="GO:0005850">
    <property type="term" value="C:eukaryotic translation initiation factor 2 complex"/>
    <property type="evidence" value="ECO:0007669"/>
    <property type="project" value="TreeGrafter"/>
</dbReference>
<name>G0TSV6_TRYVY</name>
<evidence type="ECO:0000313" key="6">
    <source>
        <dbReference type="EMBL" id="CCC47035.1"/>
    </source>
</evidence>
<dbReference type="InterPro" id="IPR044126">
    <property type="entry name" value="S1_IF2_alpha"/>
</dbReference>
<evidence type="ECO:0000256" key="2">
    <source>
        <dbReference type="ARBA" id="ARBA00022540"/>
    </source>
</evidence>
<feature type="domain" description="S1 motif" evidence="5">
    <location>
        <begin position="187"/>
        <end position="258"/>
    </location>
</feature>
<evidence type="ECO:0000256" key="4">
    <source>
        <dbReference type="SAM" id="MobiDB-lite"/>
    </source>
</evidence>
<keyword evidence="3" id="KW-0648">Protein biosynthesis</keyword>
<dbReference type="AlphaFoldDB" id="G0TSV6"/>
<dbReference type="GO" id="GO:0043022">
    <property type="term" value="F:ribosome binding"/>
    <property type="evidence" value="ECO:0007669"/>
    <property type="project" value="TreeGrafter"/>
</dbReference>
<proteinExistence type="inferred from homology"/>
<dbReference type="FunFam" id="2.40.50.140:FF:000015">
    <property type="entry name" value="Eukaryotic translation initiation factor 2 subunit alpha"/>
    <property type="match status" value="1"/>
</dbReference>
<dbReference type="SMART" id="SM00316">
    <property type="entry name" value="S1"/>
    <property type="match status" value="1"/>
</dbReference>
<dbReference type="VEuPathDB" id="TriTrypDB:TvY486_0302220"/>
<dbReference type="PROSITE" id="PS50126">
    <property type="entry name" value="S1"/>
    <property type="match status" value="1"/>
</dbReference>
<dbReference type="InterPro" id="IPR024054">
    <property type="entry name" value="TIF2_asu_middle_sf"/>
</dbReference>
<dbReference type="InterPro" id="IPR003029">
    <property type="entry name" value="S1_domain"/>
</dbReference>
<comment type="similarity">
    <text evidence="1">Belongs to the eIF-2-alpha family.</text>
</comment>
<dbReference type="InterPro" id="IPR011488">
    <property type="entry name" value="TIF_2_asu"/>
</dbReference>
<gene>
    <name evidence="6" type="ORF">TVY486_0302220</name>
</gene>
<dbReference type="SUPFAM" id="SSF116742">
    <property type="entry name" value="eIF2alpha middle domain-like"/>
    <property type="match status" value="1"/>
</dbReference>
<dbReference type="EMBL" id="HE573019">
    <property type="protein sequence ID" value="CCC47035.1"/>
    <property type="molecule type" value="Genomic_DNA"/>
</dbReference>
<dbReference type="InterPro" id="IPR012340">
    <property type="entry name" value="NA-bd_OB-fold"/>
</dbReference>
<keyword evidence="2 6" id="KW-0396">Initiation factor</keyword>
<dbReference type="Pfam" id="PF00575">
    <property type="entry name" value="S1"/>
    <property type="match status" value="1"/>
</dbReference>
<reference evidence="6" key="1">
    <citation type="journal article" date="2012" name="Proc. Natl. Acad. Sci. U.S.A.">
        <title>Antigenic diversity is generated by distinct evolutionary mechanisms in African trypanosome species.</title>
        <authorList>
            <person name="Jackson A.P."/>
            <person name="Berry A."/>
            <person name="Aslett M."/>
            <person name="Allison H.C."/>
            <person name="Burton P."/>
            <person name="Vavrova-Anderson J."/>
            <person name="Brown R."/>
            <person name="Browne H."/>
            <person name="Corton N."/>
            <person name="Hauser H."/>
            <person name="Gamble J."/>
            <person name="Gilderthorp R."/>
            <person name="Marcello L."/>
            <person name="McQuillan J."/>
            <person name="Otto T.D."/>
            <person name="Quail M.A."/>
            <person name="Sanders M.J."/>
            <person name="van Tonder A."/>
            <person name="Ginger M.L."/>
            <person name="Field M.C."/>
            <person name="Barry J.D."/>
            <person name="Hertz-Fowler C."/>
            <person name="Berriman M."/>
        </authorList>
    </citation>
    <scope>NUCLEOTIDE SEQUENCE</scope>
    <source>
        <strain evidence="6">Y486</strain>
    </source>
</reference>
<feature type="compositionally biased region" description="Basic and acidic residues" evidence="4">
    <location>
        <begin position="456"/>
        <end position="470"/>
    </location>
</feature>
<dbReference type="CDD" id="cd04452">
    <property type="entry name" value="S1_IF2_alpha"/>
    <property type="match status" value="1"/>
</dbReference>
<organism evidence="6">
    <name type="scientific">Trypanosoma vivax (strain Y486)</name>
    <dbReference type="NCBI Taxonomy" id="1055687"/>
    <lineage>
        <taxon>Eukaryota</taxon>
        <taxon>Discoba</taxon>
        <taxon>Euglenozoa</taxon>
        <taxon>Kinetoplastea</taxon>
        <taxon>Metakinetoplastina</taxon>
        <taxon>Trypanosomatida</taxon>
        <taxon>Trypanosomatidae</taxon>
        <taxon>Trypanosoma</taxon>
        <taxon>Duttonella</taxon>
    </lineage>
</organism>
<dbReference type="PANTHER" id="PTHR10602:SF0">
    <property type="entry name" value="EUKARYOTIC TRANSLATION INITIATION FACTOR 2 SUBUNIT 1"/>
    <property type="match status" value="1"/>
</dbReference>
<dbReference type="Gene3D" id="2.40.50.140">
    <property type="entry name" value="Nucleic acid-binding proteins"/>
    <property type="match status" value="1"/>
</dbReference>
<protein>
    <submittedName>
        <fullName evidence="6">Putative elongation initiation factor 2 alpha subunit</fullName>
    </submittedName>
</protein>
<dbReference type="Pfam" id="PF07541">
    <property type="entry name" value="EIF_2_alpha"/>
    <property type="match status" value="1"/>
</dbReference>
<dbReference type="Gene3D" id="1.10.150.190">
    <property type="entry name" value="Translation initiation factor 2, subunit 1, domain 2"/>
    <property type="match status" value="1"/>
</dbReference>
<dbReference type="InterPro" id="IPR024055">
    <property type="entry name" value="TIF2_asu_C"/>
</dbReference>
<dbReference type="SUPFAM" id="SSF50249">
    <property type="entry name" value="Nucleic acid-binding proteins"/>
    <property type="match status" value="1"/>
</dbReference>